<dbReference type="AlphaFoldDB" id="A0A0D7AJN9"/>
<accession>A0A0D7AJN9</accession>
<feature type="domain" description="BTB" evidence="1">
    <location>
        <begin position="29"/>
        <end position="125"/>
    </location>
</feature>
<reference evidence="2 3" key="1">
    <citation type="journal article" date="2015" name="Fungal Genet. Biol.">
        <title>Evolution of novel wood decay mechanisms in Agaricales revealed by the genome sequences of Fistulina hepatica and Cylindrobasidium torrendii.</title>
        <authorList>
            <person name="Floudas D."/>
            <person name="Held B.W."/>
            <person name="Riley R."/>
            <person name="Nagy L.G."/>
            <person name="Koehler G."/>
            <person name="Ransdell A.S."/>
            <person name="Younus H."/>
            <person name="Chow J."/>
            <person name="Chiniquy J."/>
            <person name="Lipzen A."/>
            <person name="Tritt A."/>
            <person name="Sun H."/>
            <person name="Haridas S."/>
            <person name="LaButti K."/>
            <person name="Ohm R.A."/>
            <person name="Kues U."/>
            <person name="Blanchette R.A."/>
            <person name="Grigoriev I.V."/>
            <person name="Minto R.E."/>
            <person name="Hibbett D.S."/>
        </authorList>
    </citation>
    <scope>NUCLEOTIDE SEQUENCE [LARGE SCALE GENOMIC DNA]</scope>
    <source>
        <strain evidence="2 3">ATCC 64428</strain>
    </source>
</reference>
<name>A0A0D7AJN9_9AGAR</name>
<gene>
    <name evidence="2" type="ORF">FISHEDRAFT_70308</name>
</gene>
<organism evidence="2 3">
    <name type="scientific">Fistulina hepatica ATCC 64428</name>
    <dbReference type="NCBI Taxonomy" id="1128425"/>
    <lineage>
        <taxon>Eukaryota</taxon>
        <taxon>Fungi</taxon>
        <taxon>Dikarya</taxon>
        <taxon>Basidiomycota</taxon>
        <taxon>Agaricomycotina</taxon>
        <taxon>Agaricomycetes</taxon>
        <taxon>Agaricomycetidae</taxon>
        <taxon>Agaricales</taxon>
        <taxon>Fistulinaceae</taxon>
        <taxon>Fistulina</taxon>
    </lineage>
</organism>
<dbReference type="SUPFAM" id="SSF54695">
    <property type="entry name" value="POZ domain"/>
    <property type="match status" value="1"/>
</dbReference>
<evidence type="ECO:0000313" key="2">
    <source>
        <dbReference type="EMBL" id="KIY52075.1"/>
    </source>
</evidence>
<evidence type="ECO:0000259" key="1">
    <source>
        <dbReference type="Pfam" id="PF00651"/>
    </source>
</evidence>
<dbReference type="EMBL" id="KN881646">
    <property type="protein sequence ID" value="KIY52075.1"/>
    <property type="molecule type" value="Genomic_DNA"/>
</dbReference>
<sequence>MSKAGTRAKPRPSVMIGPNVCPAFSSADADLMLKSKDGVLFKLKKADLAASSDAFPIPSDGEGSEIVEMEESADVLELLLSFTTRRPHYPDLLDVPFEKRLRLAYAALKWQIPTVMVICRVRLEQEVSQEPLAIFKLALAYGDQGFIDAVAPHTLTQSVTIMLENLPDNITFKKWVIYREEALVSGRMYFQSDSNGPDVHWNEVKSAFLPGFSRLCKFSSTLE</sequence>
<keyword evidence="3" id="KW-1185">Reference proteome</keyword>
<dbReference type="Gene3D" id="3.30.710.10">
    <property type="entry name" value="Potassium Channel Kv1.1, Chain A"/>
    <property type="match status" value="1"/>
</dbReference>
<dbReference type="OrthoDB" id="3184970at2759"/>
<dbReference type="InterPro" id="IPR000210">
    <property type="entry name" value="BTB/POZ_dom"/>
</dbReference>
<evidence type="ECO:0000313" key="3">
    <source>
        <dbReference type="Proteomes" id="UP000054144"/>
    </source>
</evidence>
<proteinExistence type="predicted"/>
<dbReference type="Proteomes" id="UP000054144">
    <property type="component" value="Unassembled WGS sequence"/>
</dbReference>
<protein>
    <recommendedName>
        <fullName evidence="1">BTB domain-containing protein</fullName>
    </recommendedName>
</protein>
<dbReference type="Pfam" id="PF00651">
    <property type="entry name" value="BTB"/>
    <property type="match status" value="1"/>
</dbReference>
<dbReference type="InterPro" id="IPR011333">
    <property type="entry name" value="SKP1/BTB/POZ_sf"/>
</dbReference>